<dbReference type="SUPFAM" id="SSF52540">
    <property type="entry name" value="P-loop containing nucleoside triphosphate hydrolases"/>
    <property type="match status" value="1"/>
</dbReference>
<dbReference type="Pfam" id="PF03308">
    <property type="entry name" value="MeaB"/>
    <property type="match status" value="1"/>
</dbReference>
<organism evidence="7 8">
    <name type="scientific">Abyssobacteria bacterium (strain SURF_5)</name>
    <dbReference type="NCBI Taxonomy" id="2093360"/>
    <lineage>
        <taxon>Bacteria</taxon>
        <taxon>Pseudomonadati</taxon>
        <taxon>Candidatus Hydrogenedentota</taxon>
        <taxon>Candidatus Abyssobacteria</taxon>
    </lineage>
</organism>
<evidence type="ECO:0000313" key="7">
    <source>
        <dbReference type="EMBL" id="RJP26073.1"/>
    </source>
</evidence>
<dbReference type="InterPro" id="IPR005129">
    <property type="entry name" value="GTPase_ArgK"/>
</dbReference>
<reference evidence="7 8" key="1">
    <citation type="journal article" date="2017" name="ISME J.">
        <title>Energy and carbon metabolisms in a deep terrestrial subsurface fluid microbial community.</title>
        <authorList>
            <person name="Momper L."/>
            <person name="Jungbluth S.P."/>
            <person name="Lee M.D."/>
            <person name="Amend J.P."/>
        </authorList>
    </citation>
    <scope>NUCLEOTIDE SEQUENCE [LARGE SCALE GENOMIC DNA]</scope>
    <source>
        <strain evidence="7">SURF_5</strain>
    </source>
</reference>
<dbReference type="GO" id="GO:0005525">
    <property type="term" value="F:GTP binding"/>
    <property type="evidence" value="ECO:0007669"/>
    <property type="project" value="UniProtKB-KW"/>
</dbReference>
<dbReference type="PANTHER" id="PTHR43087:SF1">
    <property type="entry name" value="LAO_AO TRANSPORT SYSTEM ATPASE"/>
    <property type="match status" value="1"/>
</dbReference>
<dbReference type="PANTHER" id="PTHR43087">
    <property type="entry name" value="LYSINE/ARGININE/ORNITHINE TRANSPORT SYSTEM KINASE"/>
    <property type="match status" value="1"/>
</dbReference>
<keyword evidence="3" id="KW-0378">Hydrolase</keyword>
<accession>A0A3A4P015</accession>
<feature type="domain" description="AAA+ ATPase" evidence="6">
    <location>
        <begin position="48"/>
        <end position="253"/>
    </location>
</feature>
<dbReference type="AlphaFoldDB" id="A0A3A4P015"/>
<evidence type="ECO:0000259" key="6">
    <source>
        <dbReference type="SMART" id="SM00382"/>
    </source>
</evidence>
<gene>
    <name evidence="7" type="primary">meaB</name>
    <name evidence="7" type="ORF">C4520_01205</name>
</gene>
<dbReference type="SMART" id="SM00382">
    <property type="entry name" value="AAA"/>
    <property type="match status" value="1"/>
</dbReference>
<evidence type="ECO:0000256" key="2">
    <source>
        <dbReference type="ARBA" id="ARBA00022741"/>
    </source>
</evidence>
<dbReference type="NCBIfam" id="TIGR00750">
    <property type="entry name" value="lao"/>
    <property type="match status" value="1"/>
</dbReference>
<comment type="caution">
    <text evidence="7">The sequence shown here is derived from an EMBL/GenBank/DDBJ whole genome shotgun (WGS) entry which is preliminary data.</text>
</comment>
<dbReference type="GO" id="GO:0003924">
    <property type="term" value="F:GTPase activity"/>
    <property type="evidence" value="ECO:0007669"/>
    <property type="project" value="InterPro"/>
</dbReference>
<sequence length="318" mass="34390">MKTDKLDKLYERFCSGDKLALARIISLVENRSDGFEDLLHNIFPSTGRAHRIGITGPPGAGKSTLTTHVAKSLRAAGSKIGIIAVDPTSPFTGGAILGDRVRMTDIGLDPEIFIRSMATRGSLGGLAVATNEVGDVLDAFGKDIVIMETVGVGQSELDIVSVAETTIVVLVPESGDGIQTMKAGLMEIADIFVINKADRDGASQLAREVEAMLSMRESGGWEIPVLLTVAVKGEGIQELVAAINRHTEFLKNSQLLAAKRKERIRKRLRNLIAMRIEAVVRENEEIQALIRNYLESADQSSETPYTLADQIVKKLGIK</sequence>
<dbReference type="InterPro" id="IPR052040">
    <property type="entry name" value="GTPase/Isobutyryl-CoA_mutase"/>
</dbReference>
<dbReference type="CDD" id="cd03114">
    <property type="entry name" value="MMAA-like"/>
    <property type="match status" value="1"/>
</dbReference>
<evidence type="ECO:0000256" key="5">
    <source>
        <dbReference type="ARBA" id="ARBA00023186"/>
    </source>
</evidence>
<evidence type="ECO:0000256" key="3">
    <source>
        <dbReference type="ARBA" id="ARBA00022801"/>
    </source>
</evidence>
<evidence type="ECO:0000313" key="8">
    <source>
        <dbReference type="Proteomes" id="UP000265882"/>
    </source>
</evidence>
<dbReference type="InterPro" id="IPR003593">
    <property type="entry name" value="AAA+_ATPase"/>
</dbReference>
<name>A0A3A4P015_ABYX5</name>
<keyword evidence="2" id="KW-0547">Nucleotide-binding</keyword>
<dbReference type="EMBL" id="QZKU01000013">
    <property type="protein sequence ID" value="RJP26073.1"/>
    <property type="molecule type" value="Genomic_DNA"/>
</dbReference>
<dbReference type="Proteomes" id="UP000265882">
    <property type="component" value="Unassembled WGS sequence"/>
</dbReference>
<keyword evidence="5" id="KW-0143">Chaperone</keyword>
<keyword evidence="4" id="KW-0342">GTP-binding</keyword>
<evidence type="ECO:0000256" key="1">
    <source>
        <dbReference type="ARBA" id="ARBA00009625"/>
    </source>
</evidence>
<protein>
    <submittedName>
        <fullName evidence="7">Methylmalonyl Co-A mutase-associated GTPase MeaB</fullName>
    </submittedName>
</protein>
<proteinExistence type="inferred from homology"/>
<comment type="similarity">
    <text evidence="1">Belongs to the SIMIBI class G3E GTPase family. ArgK/MeaB subfamily.</text>
</comment>
<dbReference type="Gene3D" id="3.40.50.300">
    <property type="entry name" value="P-loop containing nucleotide triphosphate hydrolases"/>
    <property type="match status" value="1"/>
</dbReference>
<dbReference type="InterPro" id="IPR027417">
    <property type="entry name" value="P-loop_NTPase"/>
</dbReference>
<evidence type="ECO:0000256" key="4">
    <source>
        <dbReference type="ARBA" id="ARBA00023134"/>
    </source>
</evidence>